<dbReference type="Gene3D" id="2.60.120.920">
    <property type="match status" value="1"/>
</dbReference>
<accession>A0A4W3INL5</accession>
<dbReference type="InParanoid" id="A0A4W3INL5"/>
<name>A0A4W3INL5_CALMI</name>
<dbReference type="SMART" id="SM00449">
    <property type="entry name" value="SPRY"/>
    <property type="match status" value="1"/>
</dbReference>
<dbReference type="OMA" id="WVFGYAQ"/>
<dbReference type="InterPro" id="IPR003877">
    <property type="entry name" value="SPRY_dom"/>
</dbReference>
<dbReference type="PRINTS" id="PR01407">
    <property type="entry name" value="BUTYPHLNCDUF"/>
</dbReference>
<evidence type="ECO:0000313" key="3">
    <source>
        <dbReference type="Proteomes" id="UP000314986"/>
    </source>
</evidence>
<dbReference type="GeneTree" id="ENSGT00940000159780"/>
<dbReference type="InterPro" id="IPR050617">
    <property type="entry name" value="E3_ligase_FN3/SPRY"/>
</dbReference>
<reference evidence="2" key="5">
    <citation type="submission" date="2025-09" db="UniProtKB">
        <authorList>
            <consortium name="Ensembl"/>
        </authorList>
    </citation>
    <scope>IDENTIFICATION</scope>
</reference>
<dbReference type="STRING" id="7868.ENSCMIP00000028103"/>
<protein>
    <submittedName>
        <fullName evidence="2">SPRY domain containing 4</fullName>
    </submittedName>
</protein>
<dbReference type="AlphaFoldDB" id="A0A4W3INL5"/>
<dbReference type="SUPFAM" id="SSF49899">
    <property type="entry name" value="Concanavalin A-like lectins/glucanases"/>
    <property type="match status" value="1"/>
</dbReference>
<reference evidence="3" key="1">
    <citation type="journal article" date="2006" name="Science">
        <title>Ancient noncoding elements conserved in the human genome.</title>
        <authorList>
            <person name="Venkatesh B."/>
            <person name="Kirkness E.F."/>
            <person name="Loh Y.H."/>
            <person name="Halpern A.L."/>
            <person name="Lee A.P."/>
            <person name="Johnson J."/>
            <person name="Dandona N."/>
            <person name="Viswanathan L.D."/>
            <person name="Tay A."/>
            <person name="Venter J.C."/>
            <person name="Strausberg R.L."/>
            <person name="Brenner S."/>
        </authorList>
    </citation>
    <scope>NUCLEOTIDE SEQUENCE [LARGE SCALE GENOMIC DNA]</scope>
</reference>
<dbReference type="InterPro" id="IPR003879">
    <property type="entry name" value="Butyrophylin_SPRY"/>
</dbReference>
<dbReference type="PANTHER" id="PTHR24099:SF16">
    <property type="entry name" value="E3 UBIQUITIN-PROTEIN LIGASE MIDLINE-1-LIKE ISOFORM X1"/>
    <property type="match status" value="1"/>
</dbReference>
<dbReference type="InterPro" id="IPR001870">
    <property type="entry name" value="B30.2/SPRY"/>
</dbReference>
<dbReference type="InterPro" id="IPR043136">
    <property type="entry name" value="B30.2/SPRY_sf"/>
</dbReference>
<sequence>MESCSSVVRALALQVRDLSSIPGRGRNLGQVSLLHTEPNNNPSKTKNNNKLRTAHSCLDLFKGNTGVIHRLLGVELSRLPSNAERFRDWAVVLADSPLSSGRHYWEVTVKRSQEFRIGVAEVNMSREECIGANETSWVYAYMQRKWYSMASNEVVPVSLFGKPQRVGLLLDCQGRKLSLVDVEKGSVVDTMLIEMRSPVTPAFALWDGQLVTHPGLETPEGV</sequence>
<keyword evidence="3" id="KW-1185">Reference proteome</keyword>
<dbReference type="Proteomes" id="UP000314986">
    <property type="component" value="Unassembled WGS sequence"/>
</dbReference>
<feature type="domain" description="B30.2/SPRY" evidence="1">
    <location>
        <begin position="27"/>
        <end position="221"/>
    </location>
</feature>
<reference evidence="2" key="4">
    <citation type="submission" date="2025-08" db="UniProtKB">
        <authorList>
            <consortium name="Ensembl"/>
        </authorList>
    </citation>
    <scope>IDENTIFICATION</scope>
</reference>
<evidence type="ECO:0000259" key="1">
    <source>
        <dbReference type="PROSITE" id="PS50188"/>
    </source>
</evidence>
<proteinExistence type="predicted"/>
<reference evidence="3" key="3">
    <citation type="journal article" date="2014" name="Nature">
        <title>Elephant shark genome provides unique insights into gnathostome evolution.</title>
        <authorList>
            <consortium name="International Elephant Shark Genome Sequencing Consortium"/>
            <person name="Venkatesh B."/>
            <person name="Lee A.P."/>
            <person name="Ravi V."/>
            <person name="Maurya A.K."/>
            <person name="Lian M.M."/>
            <person name="Swann J.B."/>
            <person name="Ohta Y."/>
            <person name="Flajnik M.F."/>
            <person name="Sutoh Y."/>
            <person name="Kasahara M."/>
            <person name="Hoon S."/>
            <person name="Gangu V."/>
            <person name="Roy S.W."/>
            <person name="Irimia M."/>
            <person name="Korzh V."/>
            <person name="Kondrychyn I."/>
            <person name="Lim Z.W."/>
            <person name="Tay B.H."/>
            <person name="Tohari S."/>
            <person name="Kong K.W."/>
            <person name="Ho S."/>
            <person name="Lorente-Galdos B."/>
            <person name="Quilez J."/>
            <person name="Marques-Bonet T."/>
            <person name="Raney B.J."/>
            <person name="Ingham P.W."/>
            <person name="Tay A."/>
            <person name="Hillier L.W."/>
            <person name="Minx P."/>
            <person name="Boehm T."/>
            <person name="Wilson R.K."/>
            <person name="Brenner S."/>
            <person name="Warren W.C."/>
        </authorList>
    </citation>
    <scope>NUCLEOTIDE SEQUENCE [LARGE SCALE GENOMIC DNA]</scope>
</reference>
<reference evidence="3" key="2">
    <citation type="journal article" date="2007" name="PLoS Biol.">
        <title>Survey sequencing and comparative analysis of the elephant shark (Callorhinchus milii) genome.</title>
        <authorList>
            <person name="Venkatesh B."/>
            <person name="Kirkness E.F."/>
            <person name="Loh Y.H."/>
            <person name="Halpern A.L."/>
            <person name="Lee A.P."/>
            <person name="Johnson J."/>
            <person name="Dandona N."/>
            <person name="Viswanathan L.D."/>
            <person name="Tay A."/>
            <person name="Venter J.C."/>
            <person name="Strausberg R.L."/>
            <person name="Brenner S."/>
        </authorList>
    </citation>
    <scope>NUCLEOTIDE SEQUENCE [LARGE SCALE GENOMIC DNA]</scope>
</reference>
<organism evidence="2 3">
    <name type="scientific">Callorhinchus milii</name>
    <name type="common">Ghost shark</name>
    <dbReference type="NCBI Taxonomy" id="7868"/>
    <lineage>
        <taxon>Eukaryota</taxon>
        <taxon>Metazoa</taxon>
        <taxon>Chordata</taxon>
        <taxon>Craniata</taxon>
        <taxon>Vertebrata</taxon>
        <taxon>Chondrichthyes</taxon>
        <taxon>Holocephali</taxon>
        <taxon>Chimaeriformes</taxon>
        <taxon>Callorhinchidae</taxon>
        <taxon>Callorhinchus</taxon>
    </lineage>
</organism>
<dbReference type="PANTHER" id="PTHR24099">
    <property type="entry name" value="E3 UBIQUITIN-PROTEIN LIGASE TRIM36-RELATED"/>
    <property type="match status" value="1"/>
</dbReference>
<dbReference type="PROSITE" id="PS50188">
    <property type="entry name" value="B302_SPRY"/>
    <property type="match status" value="1"/>
</dbReference>
<dbReference type="Ensembl" id="ENSCMIT00000028547.1">
    <property type="protein sequence ID" value="ENSCMIP00000028103.1"/>
    <property type="gene ID" value="ENSCMIG00000012219.1"/>
</dbReference>
<evidence type="ECO:0000313" key="2">
    <source>
        <dbReference type="Ensembl" id="ENSCMIP00000028103.1"/>
    </source>
</evidence>
<dbReference type="Pfam" id="PF00622">
    <property type="entry name" value="SPRY"/>
    <property type="match status" value="1"/>
</dbReference>
<dbReference type="InterPro" id="IPR013320">
    <property type="entry name" value="ConA-like_dom_sf"/>
</dbReference>